<evidence type="ECO:0000313" key="3">
    <source>
        <dbReference type="Proteomes" id="UP000231960"/>
    </source>
</evidence>
<evidence type="ECO:0000313" key="2">
    <source>
        <dbReference type="EMBL" id="PJR04464.1"/>
    </source>
</evidence>
<dbReference type="Proteomes" id="UP000231960">
    <property type="component" value="Unassembled WGS sequence"/>
</dbReference>
<dbReference type="EMBL" id="NIPO01000001">
    <property type="protein sequence ID" value="PJR04464.1"/>
    <property type="molecule type" value="Genomic_DNA"/>
</dbReference>
<dbReference type="NCBIfam" id="NF047539">
    <property type="entry name" value="XAC2610_fam"/>
    <property type="match status" value="1"/>
</dbReference>
<keyword evidence="3" id="KW-1185">Reference proteome</keyword>
<accession>A0A2M9R6J0</accession>
<feature type="signal peptide" evidence="1">
    <location>
        <begin position="1"/>
        <end position="18"/>
    </location>
</feature>
<name>A0A2M9R6J0_9FLAO</name>
<evidence type="ECO:0000256" key="1">
    <source>
        <dbReference type="SAM" id="SignalP"/>
    </source>
</evidence>
<dbReference type="RefSeq" id="WP_100678023.1">
    <property type="nucleotide sequence ID" value="NZ_NIPO01000001.1"/>
</dbReference>
<protein>
    <recommendedName>
        <fullName evidence="4">VCBS repeat-containing protein</fullName>
    </recommendedName>
</protein>
<feature type="chain" id="PRO_5014709022" description="VCBS repeat-containing protein" evidence="1">
    <location>
        <begin position="19"/>
        <end position="352"/>
    </location>
</feature>
<organism evidence="2 3">
    <name type="scientific">Avrilella dinanensis</name>
    <dbReference type="NCBI Taxonomy" id="2008672"/>
    <lineage>
        <taxon>Bacteria</taxon>
        <taxon>Pseudomonadati</taxon>
        <taxon>Bacteroidota</taxon>
        <taxon>Flavobacteriia</taxon>
        <taxon>Flavobacteriales</taxon>
        <taxon>Flavobacteriaceae</taxon>
        <taxon>Avrilella</taxon>
    </lineage>
</organism>
<comment type="caution">
    <text evidence="2">The sequence shown here is derived from an EMBL/GenBank/DDBJ whole genome shotgun (WGS) entry which is preliminary data.</text>
</comment>
<dbReference type="AlphaFoldDB" id="A0A2M9R6J0"/>
<proteinExistence type="predicted"/>
<sequence length="352" mass="40865">MKFLTAFLLIGFGFQVWAQDNFPVKIRDFSDRYEAVIDLNEEDTIVSGRYDDYVPEYVIQIFDKSNQKMLLKAYTADFPTYLLDEKNEAVPNIKELPYGSQSVLLYEDYNFDGIKDFALMNGYGSCYGGPSFDIYLAVESGFEHSEAFSILSNEYCGMFDVDNETQTIHTMTKSGCCWHQFSEFKVIDNEPKPVKITERSYLSYNNFIEVTEITYNNGKEKSTTNLYFSFEEMMSKVIVYFELEKNGKSVVLYEIDGILYYAFLQKDDLVEFYFPQPDGYETEWDFNYHQDEETLTFSNEEAQYQIYETDDSVGIKVTTNGKTYDMQGVKSTAIGSLKNMKLIKLTNILIQN</sequence>
<dbReference type="OrthoDB" id="5993839at2"/>
<dbReference type="InterPro" id="IPR058087">
    <property type="entry name" value="XAC2610_dom"/>
</dbReference>
<gene>
    <name evidence="2" type="ORF">CDL10_07870</name>
</gene>
<keyword evidence="1" id="KW-0732">Signal</keyword>
<evidence type="ECO:0008006" key="4">
    <source>
        <dbReference type="Google" id="ProtNLM"/>
    </source>
</evidence>
<reference evidence="2 3" key="1">
    <citation type="submission" date="2017-06" db="EMBL/GenBank/DDBJ databases">
        <title>Description of Avrilella dinanensis gen. nov. sp. nov.</title>
        <authorList>
            <person name="Leyer C."/>
            <person name="Sassi M."/>
            <person name="Minet J."/>
            <person name="Kayal S."/>
            <person name="Cattoir V."/>
        </authorList>
    </citation>
    <scope>NUCLEOTIDE SEQUENCE [LARGE SCALE GENOMIC DNA]</scope>
    <source>
        <strain evidence="2 3">UR159</strain>
    </source>
</reference>